<reference evidence="1" key="1">
    <citation type="journal article" date="2016" name="Nat. Genet.">
        <title>A high-quality carrot genome assembly provides new insights into carotenoid accumulation and asterid genome evolution.</title>
        <authorList>
            <person name="Iorizzo M."/>
            <person name="Ellison S."/>
            <person name="Senalik D."/>
            <person name="Zeng P."/>
            <person name="Satapoomin P."/>
            <person name="Huang J."/>
            <person name="Bowman M."/>
            <person name="Iovene M."/>
            <person name="Sanseverino W."/>
            <person name="Cavagnaro P."/>
            <person name="Yildiz M."/>
            <person name="Macko-Podgorni A."/>
            <person name="Moranska E."/>
            <person name="Grzebelus E."/>
            <person name="Grzebelus D."/>
            <person name="Ashrafi H."/>
            <person name="Zheng Z."/>
            <person name="Cheng S."/>
            <person name="Spooner D."/>
            <person name="Van Deynze A."/>
            <person name="Simon P."/>
        </authorList>
    </citation>
    <scope>NUCLEOTIDE SEQUENCE [LARGE SCALE GENOMIC DNA]</scope>
    <source>
        <tissue evidence="1">Leaf</tissue>
    </source>
</reference>
<sequence>MSRIWRACARVMENFDENRTAQRLLSIAVYGCIGSGAWYCSGLRPHPPPGNPYHSDYQPPPVED</sequence>
<dbReference type="EMBL" id="LNRQ01000006">
    <property type="protein sequence ID" value="KZM92154.1"/>
    <property type="molecule type" value="Genomic_DNA"/>
</dbReference>
<dbReference type="EMBL" id="CP093348">
    <property type="protein sequence ID" value="WOH04019.1"/>
    <property type="molecule type" value="Genomic_DNA"/>
</dbReference>
<dbReference type="Gramene" id="KZM92154">
    <property type="protein sequence ID" value="KZM92154"/>
    <property type="gene ID" value="DCAR_020481"/>
</dbReference>
<protein>
    <submittedName>
        <fullName evidence="1">Uncharacterized protein</fullName>
    </submittedName>
</protein>
<dbReference type="Proteomes" id="UP000077755">
    <property type="component" value="Chromosome 6"/>
</dbReference>
<evidence type="ECO:0000313" key="2">
    <source>
        <dbReference type="EMBL" id="WOH04019.1"/>
    </source>
</evidence>
<name>A0A164WRP3_DAUCS</name>
<reference evidence="2" key="2">
    <citation type="submission" date="2022-03" db="EMBL/GenBank/DDBJ databases">
        <title>Draft title - Genomic analysis of global carrot germplasm unveils the trajectory of domestication and the origin of high carotenoid orange carrot.</title>
        <authorList>
            <person name="Iorizzo M."/>
            <person name="Ellison S."/>
            <person name="Senalik D."/>
            <person name="Macko-Podgorni A."/>
            <person name="Grzebelus D."/>
            <person name="Bostan H."/>
            <person name="Rolling W."/>
            <person name="Curaba J."/>
            <person name="Simon P."/>
        </authorList>
    </citation>
    <scope>NUCLEOTIDE SEQUENCE</scope>
    <source>
        <tissue evidence="2">Leaf</tissue>
    </source>
</reference>
<accession>A0A164WRP3</accession>
<keyword evidence="3" id="KW-1185">Reference proteome</keyword>
<evidence type="ECO:0000313" key="1">
    <source>
        <dbReference type="EMBL" id="KZM92154.1"/>
    </source>
</evidence>
<proteinExistence type="predicted"/>
<evidence type="ECO:0000313" key="3">
    <source>
        <dbReference type="Proteomes" id="UP000077755"/>
    </source>
</evidence>
<dbReference type="AlphaFoldDB" id="A0A164WRP3"/>
<organism evidence="1">
    <name type="scientific">Daucus carota subsp. sativus</name>
    <name type="common">Carrot</name>
    <dbReference type="NCBI Taxonomy" id="79200"/>
    <lineage>
        <taxon>Eukaryota</taxon>
        <taxon>Viridiplantae</taxon>
        <taxon>Streptophyta</taxon>
        <taxon>Embryophyta</taxon>
        <taxon>Tracheophyta</taxon>
        <taxon>Spermatophyta</taxon>
        <taxon>Magnoliopsida</taxon>
        <taxon>eudicotyledons</taxon>
        <taxon>Gunneridae</taxon>
        <taxon>Pentapetalae</taxon>
        <taxon>asterids</taxon>
        <taxon>campanulids</taxon>
        <taxon>Apiales</taxon>
        <taxon>Apiaceae</taxon>
        <taxon>Apioideae</taxon>
        <taxon>Scandiceae</taxon>
        <taxon>Daucinae</taxon>
        <taxon>Daucus</taxon>
        <taxon>Daucus sect. Daucus</taxon>
    </lineage>
</organism>
<gene>
    <name evidence="1" type="ORF">DCAR_020481</name>
    <name evidence="2" type="ORF">DCAR_0623424</name>
</gene>